<evidence type="ECO:0000256" key="1">
    <source>
        <dbReference type="SAM" id="SignalP"/>
    </source>
</evidence>
<dbReference type="AlphaFoldDB" id="A0A6C2UQI3"/>
<keyword evidence="1" id="KW-0732">Signal</keyword>
<keyword evidence="3" id="KW-1185">Reference proteome</keyword>
<evidence type="ECO:0000313" key="2">
    <source>
        <dbReference type="EMBL" id="VGO22552.1"/>
    </source>
</evidence>
<dbReference type="EMBL" id="CAAHFH010000002">
    <property type="protein sequence ID" value="VGO22552.1"/>
    <property type="molecule type" value="Genomic_DNA"/>
</dbReference>
<name>A0A6C2UQI3_9BACT</name>
<dbReference type="Proteomes" id="UP000346198">
    <property type="component" value="Unassembled WGS sequence"/>
</dbReference>
<sequence>MKRIIAGLLVTAFMLASTATTQAEAAKDDGGGLKGFLTGCCLGTRAAADYNTDGIGDRDFVPWFFVGCCLGGRTQIAYTDGKTVHWREWGRLIPYAGIVFAVWDGVDGAGGETTADFVEKYGSTYY</sequence>
<protein>
    <submittedName>
        <fullName evidence="2">Uncharacterized protein</fullName>
    </submittedName>
</protein>
<dbReference type="RefSeq" id="WP_136063987.1">
    <property type="nucleotide sequence ID" value="NZ_CAAHFH010000002.1"/>
</dbReference>
<feature type="chain" id="PRO_5025450036" evidence="1">
    <location>
        <begin position="26"/>
        <end position="126"/>
    </location>
</feature>
<gene>
    <name evidence="2" type="ORF">SCARR_04636</name>
</gene>
<accession>A0A6C2UQI3</accession>
<reference evidence="2 3" key="1">
    <citation type="submission" date="2019-04" db="EMBL/GenBank/DDBJ databases">
        <authorList>
            <person name="Van Vliet M D."/>
        </authorList>
    </citation>
    <scope>NUCLEOTIDE SEQUENCE [LARGE SCALE GENOMIC DNA]</scope>
    <source>
        <strain evidence="2 3">F21</strain>
    </source>
</reference>
<feature type="signal peptide" evidence="1">
    <location>
        <begin position="1"/>
        <end position="25"/>
    </location>
</feature>
<proteinExistence type="predicted"/>
<evidence type="ECO:0000313" key="3">
    <source>
        <dbReference type="Proteomes" id="UP000346198"/>
    </source>
</evidence>
<organism evidence="2 3">
    <name type="scientific">Pontiella sulfatireligans</name>
    <dbReference type="NCBI Taxonomy" id="2750658"/>
    <lineage>
        <taxon>Bacteria</taxon>
        <taxon>Pseudomonadati</taxon>
        <taxon>Kiritimatiellota</taxon>
        <taxon>Kiritimatiellia</taxon>
        <taxon>Kiritimatiellales</taxon>
        <taxon>Pontiellaceae</taxon>
        <taxon>Pontiella</taxon>
    </lineage>
</organism>